<gene>
    <name evidence="7" type="primary">LOC108668918</name>
    <name evidence="5" type="ORF">HAZT_HAZT003758</name>
</gene>
<feature type="region of interest" description="Disordered" evidence="3">
    <location>
        <begin position="171"/>
        <end position="242"/>
    </location>
</feature>
<dbReference type="EMBL" id="JQDR03005386">
    <property type="protein sequence ID" value="KAA0201508.1"/>
    <property type="molecule type" value="Genomic_DNA"/>
</dbReference>
<reference evidence="7" key="4">
    <citation type="submission" date="2025-04" db="UniProtKB">
        <authorList>
            <consortium name="RefSeq"/>
        </authorList>
    </citation>
    <scope>IDENTIFICATION</scope>
    <source>
        <tissue evidence="7">Whole organism</tissue>
    </source>
</reference>
<dbReference type="Pfam" id="PF00379">
    <property type="entry name" value="Chitin_bind_4"/>
    <property type="match status" value="1"/>
</dbReference>
<dbReference type="GeneID" id="108668918"/>
<dbReference type="PROSITE" id="PS00233">
    <property type="entry name" value="CHIT_BIND_RR_1"/>
    <property type="match status" value="1"/>
</dbReference>
<evidence type="ECO:0000256" key="2">
    <source>
        <dbReference type="PROSITE-ProRule" id="PRU00497"/>
    </source>
</evidence>
<keyword evidence="6" id="KW-1185">Reference proteome</keyword>
<dbReference type="AlphaFoldDB" id="A0A6A0H6Y2"/>
<evidence type="ECO:0000313" key="6">
    <source>
        <dbReference type="Proteomes" id="UP000694843"/>
    </source>
</evidence>
<dbReference type="InterPro" id="IPR000618">
    <property type="entry name" value="Insect_cuticle"/>
</dbReference>
<evidence type="ECO:0000256" key="4">
    <source>
        <dbReference type="SAM" id="SignalP"/>
    </source>
</evidence>
<feature type="compositionally biased region" description="Low complexity" evidence="3">
    <location>
        <begin position="192"/>
        <end position="204"/>
    </location>
</feature>
<reference evidence="5" key="3">
    <citation type="submission" date="2019-06" db="EMBL/GenBank/DDBJ databases">
        <authorList>
            <person name="Poynton C."/>
            <person name="Hasenbein S."/>
            <person name="Benoit J.B."/>
            <person name="Sepulveda M.S."/>
            <person name="Poelchau M.F."/>
            <person name="Murali S.C."/>
            <person name="Chen S."/>
            <person name="Glastad K.M."/>
            <person name="Werren J.H."/>
            <person name="Vineis J.H."/>
            <person name="Bowen J.L."/>
            <person name="Friedrich M."/>
            <person name="Jones J."/>
            <person name="Robertson H.M."/>
            <person name="Feyereisen R."/>
            <person name="Mechler-Hickson A."/>
            <person name="Mathers N."/>
            <person name="Lee C.E."/>
            <person name="Colbourne J.K."/>
            <person name="Biales A."/>
            <person name="Johnston J.S."/>
            <person name="Wellborn G.A."/>
            <person name="Rosendale A.J."/>
            <person name="Cridge A.G."/>
            <person name="Munoz-Torres M.C."/>
            <person name="Bain P.A."/>
            <person name="Manny A.R."/>
            <person name="Major K.M."/>
            <person name="Lambert F.N."/>
            <person name="Vulpe C.D."/>
            <person name="Tuck P."/>
            <person name="Blalock B.J."/>
            <person name="Lin Y.-Y."/>
            <person name="Smith M.E."/>
            <person name="Ochoa-Acuna H."/>
            <person name="Chen M.-J.M."/>
            <person name="Childers C.P."/>
            <person name="Qu J."/>
            <person name="Dugan S."/>
            <person name="Lee S.L."/>
            <person name="Chao H."/>
            <person name="Dinh H."/>
            <person name="Han Y."/>
            <person name="Doddapaneni H."/>
            <person name="Worley K.C."/>
            <person name="Muzny D.M."/>
            <person name="Gibbs R.A."/>
            <person name="Richards S."/>
        </authorList>
    </citation>
    <scope>NUCLEOTIDE SEQUENCE</scope>
    <source>
        <strain evidence="5">HAZT.00-mixed</strain>
        <tissue evidence="5">Whole organism</tissue>
    </source>
</reference>
<proteinExistence type="predicted"/>
<evidence type="ECO:0000313" key="7">
    <source>
        <dbReference type="RefSeq" id="XP_018011665.1"/>
    </source>
</evidence>
<dbReference type="InterPro" id="IPR031311">
    <property type="entry name" value="CHIT_BIND_RR_consensus"/>
</dbReference>
<dbReference type="Proteomes" id="UP000711488">
    <property type="component" value="Unassembled WGS sequence"/>
</dbReference>
<evidence type="ECO:0000256" key="3">
    <source>
        <dbReference type="SAM" id="MobiDB-lite"/>
    </source>
</evidence>
<reference evidence="5" key="1">
    <citation type="submission" date="2014-08" db="EMBL/GenBank/DDBJ databases">
        <authorList>
            <person name="Murali S."/>
            <person name="Richards S."/>
            <person name="Bandaranaike D."/>
            <person name="Bellair M."/>
            <person name="Blankenburg K."/>
            <person name="Chao H."/>
            <person name="Dinh H."/>
            <person name="Doddapaneni H."/>
            <person name="Dugan-Rocha S."/>
            <person name="Elkadiri S."/>
            <person name="Gnanaolivu R."/>
            <person name="Hughes D."/>
            <person name="Lee S."/>
            <person name="Li M."/>
            <person name="Ming W."/>
            <person name="Munidasa M."/>
            <person name="Muniz J."/>
            <person name="Nguyen L."/>
            <person name="Osuji N."/>
            <person name="Pu L.-L."/>
            <person name="Puazo M."/>
            <person name="Skinner E."/>
            <person name="Qu C."/>
            <person name="Quiroz J."/>
            <person name="Raj R."/>
            <person name="Weissenberger G."/>
            <person name="Xin Y."/>
            <person name="Zou X."/>
            <person name="Han Y."/>
            <person name="Worley K."/>
            <person name="Muzny D."/>
            <person name="Gibbs R."/>
        </authorList>
    </citation>
    <scope>NUCLEOTIDE SEQUENCE</scope>
    <source>
        <strain evidence="5">HAZT.00-mixed</strain>
        <tissue evidence="5">Whole organism</tissue>
    </source>
</reference>
<accession>A0A6A0H6Y2</accession>
<evidence type="ECO:0000313" key="5">
    <source>
        <dbReference type="EMBL" id="KAA0201508.1"/>
    </source>
</evidence>
<dbReference type="RefSeq" id="XP_018011665.1">
    <property type="nucleotide sequence ID" value="XM_018156176.1"/>
</dbReference>
<dbReference type="KEGG" id="hazt:108668918"/>
<keyword evidence="1 2" id="KW-0193">Cuticle</keyword>
<reference evidence="5" key="2">
    <citation type="journal article" date="2018" name="Environ. Sci. Technol.">
        <title>The Toxicogenome of Hyalella azteca: A Model for Sediment Ecotoxicology and Evolutionary Toxicology.</title>
        <authorList>
            <person name="Poynton H.C."/>
            <person name="Hasenbein S."/>
            <person name="Benoit J.B."/>
            <person name="Sepulveda M.S."/>
            <person name="Poelchau M.F."/>
            <person name="Hughes D.S.T."/>
            <person name="Murali S.C."/>
            <person name="Chen S."/>
            <person name="Glastad K.M."/>
            <person name="Goodisman M.A.D."/>
            <person name="Werren J.H."/>
            <person name="Vineis J.H."/>
            <person name="Bowen J.L."/>
            <person name="Friedrich M."/>
            <person name="Jones J."/>
            <person name="Robertson H.M."/>
            <person name="Feyereisen R."/>
            <person name="Mechler-Hickson A."/>
            <person name="Mathers N."/>
            <person name="Lee C.E."/>
            <person name="Colbourne J.K."/>
            <person name="Biales A."/>
            <person name="Johnston J.S."/>
            <person name="Wellborn G.A."/>
            <person name="Rosendale A.J."/>
            <person name="Cridge A.G."/>
            <person name="Munoz-Torres M.C."/>
            <person name="Bain P.A."/>
            <person name="Manny A.R."/>
            <person name="Major K.M."/>
            <person name="Lambert F.N."/>
            <person name="Vulpe C.D."/>
            <person name="Tuck P."/>
            <person name="Blalock B.J."/>
            <person name="Lin Y.Y."/>
            <person name="Smith M.E."/>
            <person name="Ochoa-Acuna H."/>
            <person name="Chen M.M."/>
            <person name="Childers C.P."/>
            <person name="Qu J."/>
            <person name="Dugan S."/>
            <person name="Lee S.L."/>
            <person name="Chao H."/>
            <person name="Dinh H."/>
            <person name="Han Y."/>
            <person name="Doddapaneni H."/>
            <person name="Worley K.C."/>
            <person name="Muzny D.M."/>
            <person name="Gibbs R.A."/>
            <person name="Richards S."/>
        </authorList>
    </citation>
    <scope>NUCLEOTIDE SEQUENCE</scope>
    <source>
        <strain evidence="5">HAZT.00-mixed</strain>
        <tissue evidence="5">Whole organism</tissue>
    </source>
</reference>
<feature type="chain" id="PRO_5044628603" evidence="4">
    <location>
        <begin position="21"/>
        <end position="242"/>
    </location>
</feature>
<feature type="compositionally biased region" description="Polar residues" evidence="3">
    <location>
        <begin position="176"/>
        <end position="185"/>
    </location>
</feature>
<dbReference type="GO" id="GO:0042302">
    <property type="term" value="F:structural constituent of cuticle"/>
    <property type="evidence" value="ECO:0007669"/>
    <property type="project" value="UniProtKB-UniRule"/>
</dbReference>
<dbReference type="PROSITE" id="PS51155">
    <property type="entry name" value="CHIT_BIND_RR_2"/>
    <property type="match status" value="1"/>
</dbReference>
<keyword evidence="4" id="KW-0732">Signal</keyword>
<organism evidence="5">
    <name type="scientific">Hyalella azteca</name>
    <name type="common">Amphipod</name>
    <dbReference type="NCBI Taxonomy" id="294128"/>
    <lineage>
        <taxon>Eukaryota</taxon>
        <taxon>Metazoa</taxon>
        <taxon>Ecdysozoa</taxon>
        <taxon>Arthropoda</taxon>
        <taxon>Crustacea</taxon>
        <taxon>Multicrustacea</taxon>
        <taxon>Malacostraca</taxon>
        <taxon>Eumalacostraca</taxon>
        <taxon>Peracarida</taxon>
        <taxon>Amphipoda</taxon>
        <taxon>Senticaudata</taxon>
        <taxon>Talitrida</taxon>
        <taxon>Talitroidea</taxon>
        <taxon>Hyalellidae</taxon>
        <taxon>Hyalella</taxon>
    </lineage>
</organism>
<evidence type="ECO:0000256" key="1">
    <source>
        <dbReference type="ARBA" id="ARBA00022460"/>
    </source>
</evidence>
<dbReference type="OrthoDB" id="6344476at2759"/>
<name>A0A6A0H6Y2_HYAAZ</name>
<protein>
    <submittedName>
        <fullName evidence="5">Cuticle Protein CPR RR Uncl</fullName>
    </submittedName>
    <submittedName>
        <fullName evidence="7">Pupal cuticle protein 36 isoform X1</fullName>
    </submittedName>
</protein>
<sequence length="242" mass="26237">MQAVSHKVFLLVTLVSAVISVPSNFNNARFFGNQRNQGPVPILRDNRDGPSNGVYNFDFASADGVRRYEQGTPSGPNGAVVQQGGWSVTYPDGTVGDFRFVADEFGFRVESPLVPTPPPMPRHAIEQIERAARERAQGIVHDGQYDPVRYGGGQYDPVRYGGGQYDPARYGGGQSGHTQFQQFGSQAGRRPFSGQLGSSQFSGQHTRPTFGSQLGRHQFSGKLGGQQFGNQLGRPLFGSQIG</sequence>
<dbReference type="Proteomes" id="UP000694843">
    <property type="component" value="Unplaced"/>
</dbReference>
<feature type="signal peptide" evidence="4">
    <location>
        <begin position="1"/>
        <end position="20"/>
    </location>
</feature>